<keyword evidence="3 6" id="KW-0378">Hydrolase</keyword>
<dbReference type="InterPro" id="IPR013647">
    <property type="entry name" value="OligopepF_N_dom"/>
</dbReference>
<evidence type="ECO:0000256" key="5">
    <source>
        <dbReference type="ARBA" id="ARBA00023049"/>
    </source>
</evidence>
<protein>
    <recommendedName>
        <fullName evidence="6">Oligopeptidase F</fullName>
        <ecNumber evidence="6">3.4.24.-</ecNumber>
    </recommendedName>
</protein>
<dbReference type="GO" id="GO:0006518">
    <property type="term" value="P:peptide metabolic process"/>
    <property type="evidence" value="ECO:0007669"/>
    <property type="project" value="TreeGrafter"/>
</dbReference>
<evidence type="ECO:0000256" key="2">
    <source>
        <dbReference type="ARBA" id="ARBA00022723"/>
    </source>
</evidence>
<accession>A0A1I7JS57</accession>
<dbReference type="InterPro" id="IPR001567">
    <property type="entry name" value="Pept_M3A_M3B_dom"/>
</dbReference>
<dbReference type="AlphaFoldDB" id="A0A1I7JS57"/>
<sequence length="626" mass="71277">MRNRTMLGMVEDIRREADGEAGGVNCGAGQLPLRSEVEDRYKWRLEDIYPDEDCWEADAKQVLEDVRKLASLKGRLTASAATLLEGLKLQDQVNERLSRLFVYAKMRRDEDNANPKYQALTDRATSIAVQVDSEKAFVVPEILATPEETLRAYVEQEPGLALYRFYLEQLIRQKPHVLSAEQEQLLAGTGEMASAPSHIFSMFNDADIQFPVIEDESGKPVQLTHGRYMQMLQSRDRRVRREAFEGVLETYRKNRNTLAAIYSASVKKDLFYAQVRRYPGALEAALDEDDVPVAVYDNLIAAVRESLPALHKYLALRKRVLGLDELHMYDLYTPLVPDLDVKIPYDQAVETVKEAIRPLGEEYQRVAAEGLASGWVDVFETRGKTSGAYSWATYGVHPYILLNHQDTLNDMFTLAHELGHAMHYYYSMNAQPFVYANYTIFVAEVASTCNEALLTHHLLETTDDPKMRAYLINHHLETLRGTLFRQTMFAEFEKLVHRHAQEGGALTPEWLCETYYQLVSDYFSAECTVDRPIEMEWARIPHFYSAFYVYKYATGISAATALSQKILREGEPAVEAYLSFLKGGASDYPIPLLRRAGVDMESPEPVRETLRLFTRLVDDLAALLQA</sequence>
<dbReference type="PANTHER" id="PTHR11804">
    <property type="entry name" value="PROTEASE M3 THIMET OLIGOPEPTIDASE-RELATED"/>
    <property type="match status" value="1"/>
</dbReference>
<keyword evidence="4 6" id="KW-0862">Zinc</keyword>
<name>A0A1I7JS57_9BACL</name>
<dbReference type="Pfam" id="PF01432">
    <property type="entry name" value="Peptidase_M3"/>
    <property type="match status" value="1"/>
</dbReference>
<feature type="domain" description="Peptidase M3A/M3B catalytic" evidence="7">
    <location>
        <begin position="231"/>
        <end position="611"/>
    </location>
</feature>
<evidence type="ECO:0000259" key="8">
    <source>
        <dbReference type="Pfam" id="PF08439"/>
    </source>
</evidence>
<dbReference type="InterPro" id="IPR045090">
    <property type="entry name" value="Pept_M3A_M3B"/>
</dbReference>
<evidence type="ECO:0000313" key="10">
    <source>
        <dbReference type="Proteomes" id="UP000183508"/>
    </source>
</evidence>
<dbReference type="Gene3D" id="1.10.287.830">
    <property type="entry name" value="putative peptidase helix hairpin domain like"/>
    <property type="match status" value="1"/>
</dbReference>
<organism evidence="9 10">
    <name type="scientific">Alicyclobacillus macrosporangiidus</name>
    <dbReference type="NCBI Taxonomy" id="392015"/>
    <lineage>
        <taxon>Bacteria</taxon>
        <taxon>Bacillati</taxon>
        <taxon>Bacillota</taxon>
        <taxon>Bacilli</taxon>
        <taxon>Bacillales</taxon>
        <taxon>Alicyclobacillaceae</taxon>
        <taxon>Alicyclobacillus</taxon>
    </lineage>
</organism>
<reference evidence="10" key="1">
    <citation type="submission" date="2016-10" db="EMBL/GenBank/DDBJ databases">
        <authorList>
            <person name="Varghese N."/>
        </authorList>
    </citation>
    <scope>NUCLEOTIDE SEQUENCE [LARGE SCALE GENOMIC DNA]</scope>
    <source>
        <strain evidence="10">DSM 17980</strain>
    </source>
</reference>
<evidence type="ECO:0000313" key="9">
    <source>
        <dbReference type="EMBL" id="SFU87957.1"/>
    </source>
</evidence>
<dbReference type="Gene3D" id="1.20.140.70">
    <property type="entry name" value="Oligopeptidase f, N-terminal domain"/>
    <property type="match status" value="1"/>
</dbReference>
<keyword evidence="10" id="KW-1185">Reference proteome</keyword>
<dbReference type="GO" id="GO:0046872">
    <property type="term" value="F:metal ion binding"/>
    <property type="evidence" value="ECO:0007669"/>
    <property type="project" value="UniProtKB-UniRule"/>
</dbReference>
<dbReference type="Gene3D" id="1.10.1370.20">
    <property type="entry name" value="Oligoendopeptidase f, C-terminal domain"/>
    <property type="match status" value="1"/>
</dbReference>
<dbReference type="EC" id="3.4.24.-" evidence="6"/>
<evidence type="ECO:0000256" key="3">
    <source>
        <dbReference type="ARBA" id="ARBA00022801"/>
    </source>
</evidence>
<evidence type="ECO:0000259" key="7">
    <source>
        <dbReference type="Pfam" id="PF01432"/>
    </source>
</evidence>
<keyword evidence="2 6" id="KW-0479">Metal-binding</keyword>
<dbReference type="InterPro" id="IPR004438">
    <property type="entry name" value="Peptidase_M3B"/>
</dbReference>
<dbReference type="Proteomes" id="UP000183508">
    <property type="component" value="Unassembled WGS sequence"/>
</dbReference>
<dbReference type="RefSeq" id="WP_245783946.1">
    <property type="nucleotide sequence ID" value="NZ_FPBV01000011.1"/>
</dbReference>
<dbReference type="GO" id="GO:0004222">
    <property type="term" value="F:metalloendopeptidase activity"/>
    <property type="evidence" value="ECO:0007669"/>
    <property type="project" value="UniProtKB-UniRule"/>
</dbReference>
<dbReference type="eggNOG" id="COG1164">
    <property type="taxonomic scope" value="Bacteria"/>
</dbReference>
<dbReference type="PANTHER" id="PTHR11804:SF84">
    <property type="entry name" value="SACCHAROLYSIN"/>
    <property type="match status" value="1"/>
</dbReference>
<dbReference type="GO" id="GO:0006508">
    <property type="term" value="P:proteolysis"/>
    <property type="evidence" value="ECO:0007669"/>
    <property type="project" value="UniProtKB-KW"/>
</dbReference>
<feature type="domain" description="Oligopeptidase F N-terminal" evidence="8">
    <location>
        <begin position="141"/>
        <end position="210"/>
    </location>
</feature>
<dbReference type="STRING" id="392015.SAMN05421543_11190"/>
<evidence type="ECO:0000256" key="1">
    <source>
        <dbReference type="ARBA" id="ARBA00022670"/>
    </source>
</evidence>
<gene>
    <name evidence="9" type="ORF">SAMN05421543_11190</name>
</gene>
<dbReference type="InterPro" id="IPR042088">
    <property type="entry name" value="OligoPept_F_C"/>
</dbReference>
<dbReference type="NCBIfam" id="TIGR00181">
    <property type="entry name" value="pepF"/>
    <property type="match status" value="1"/>
</dbReference>
<evidence type="ECO:0000256" key="4">
    <source>
        <dbReference type="ARBA" id="ARBA00022833"/>
    </source>
</evidence>
<proteinExistence type="inferred from homology"/>
<dbReference type="CDD" id="cd09608">
    <property type="entry name" value="M3B_PepF"/>
    <property type="match status" value="1"/>
</dbReference>
<keyword evidence="1 6" id="KW-0645">Protease</keyword>
<dbReference type="SUPFAM" id="SSF55486">
    <property type="entry name" value="Metalloproteases ('zincins'), catalytic domain"/>
    <property type="match status" value="1"/>
</dbReference>
<comment type="function">
    <text evidence="6">Has oligopeptidase activity and degrades a variety of small bioactive peptides.</text>
</comment>
<keyword evidence="5 6" id="KW-0482">Metalloprotease</keyword>
<comment type="similarity">
    <text evidence="6">Belongs to the peptidase M3B family.</text>
</comment>
<comment type="cofactor">
    <cofactor evidence="6">
        <name>Zn(2+)</name>
        <dbReference type="ChEBI" id="CHEBI:29105"/>
    </cofactor>
    <text evidence="6">Binds 1 zinc ion.</text>
</comment>
<evidence type="ECO:0000256" key="6">
    <source>
        <dbReference type="RuleBase" id="RU368091"/>
    </source>
</evidence>
<dbReference type="EMBL" id="FPBV01000011">
    <property type="protein sequence ID" value="SFU87957.1"/>
    <property type="molecule type" value="Genomic_DNA"/>
</dbReference>
<dbReference type="Pfam" id="PF08439">
    <property type="entry name" value="Peptidase_M3_N"/>
    <property type="match status" value="1"/>
</dbReference>